<dbReference type="AlphaFoldDB" id="A0AAF0YGE3"/>
<gene>
    <name evidence="1" type="ORF">LOC62_06G008060</name>
</gene>
<dbReference type="Proteomes" id="UP000827549">
    <property type="component" value="Chromosome 6"/>
</dbReference>
<evidence type="ECO:0000313" key="1">
    <source>
        <dbReference type="EMBL" id="WOO84544.1"/>
    </source>
</evidence>
<accession>A0AAF0YGE3</accession>
<sequence length="79" mass="8403">MGFRYRVRPTKQAAQTPCAAQLTTLLACFATTGDLRAGVEGTQGCAAAAKNLHLCMAQPYKKGSGATPSINYLLSKVRR</sequence>
<dbReference type="EMBL" id="CP086719">
    <property type="protein sequence ID" value="WOO84544.1"/>
    <property type="molecule type" value="Genomic_DNA"/>
</dbReference>
<keyword evidence="2" id="KW-1185">Reference proteome</keyword>
<protein>
    <recommendedName>
        <fullName evidence="3">37S ribosomal protein mrp10, mitochondrial</fullName>
    </recommendedName>
</protein>
<proteinExistence type="predicted"/>
<dbReference type="RefSeq" id="XP_062630570.1">
    <property type="nucleotide sequence ID" value="XM_062774586.1"/>
</dbReference>
<evidence type="ECO:0000313" key="2">
    <source>
        <dbReference type="Proteomes" id="UP000827549"/>
    </source>
</evidence>
<name>A0AAF0YGE3_9TREE</name>
<organism evidence="1 2">
    <name type="scientific">Vanrija pseudolonga</name>
    <dbReference type="NCBI Taxonomy" id="143232"/>
    <lineage>
        <taxon>Eukaryota</taxon>
        <taxon>Fungi</taxon>
        <taxon>Dikarya</taxon>
        <taxon>Basidiomycota</taxon>
        <taxon>Agaricomycotina</taxon>
        <taxon>Tremellomycetes</taxon>
        <taxon>Trichosporonales</taxon>
        <taxon>Trichosporonaceae</taxon>
        <taxon>Vanrija</taxon>
    </lineage>
</organism>
<evidence type="ECO:0008006" key="3">
    <source>
        <dbReference type="Google" id="ProtNLM"/>
    </source>
</evidence>
<reference evidence="1" key="1">
    <citation type="submission" date="2023-10" db="EMBL/GenBank/DDBJ databases">
        <authorList>
            <person name="Noh H."/>
        </authorList>
    </citation>
    <scope>NUCLEOTIDE SEQUENCE</scope>
    <source>
        <strain evidence="1">DUCC4014</strain>
    </source>
</reference>
<dbReference type="GeneID" id="87811230"/>